<evidence type="ECO:0000256" key="7">
    <source>
        <dbReference type="ARBA" id="ARBA00022692"/>
    </source>
</evidence>
<keyword evidence="13" id="KW-0472">Membrane</keyword>
<evidence type="ECO:0000256" key="12">
    <source>
        <dbReference type="ARBA" id="ARBA00023012"/>
    </source>
</evidence>
<name>A0A2B5IL61_9BACI</name>
<dbReference type="CDD" id="cd00075">
    <property type="entry name" value="HATPase"/>
    <property type="match status" value="1"/>
</dbReference>
<dbReference type="EMBL" id="NVGE01000039">
    <property type="protein sequence ID" value="PFZ26078.1"/>
    <property type="molecule type" value="Genomic_DNA"/>
</dbReference>
<dbReference type="PROSITE" id="PS50109">
    <property type="entry name" value="HIS_KIN"/>
    <property type="match status" value="1"/>
</dbReference>
<keyword evidence="12" id="KW-0902">Two-component regulatory system</keyword>
<dbReference type="PRINTS" id="PR00344">
    <property type="entry name" value="BCTRLSENSOR"/>
</dbReference>
<protein>
    <recommendedName>
        <fullName evidence="3">histidine kinase</fullName>
        <ecNumber evidence="3">2.7.13.3</ecNumber>
    </recommendedName>
</protein>
<evidence type="ECO:0000256" key="9">
    <source>
        <dbReference type="ARBA" id="ARBA00022777"/>
    </source>
</evidence>
<accession>A0A2B5IL61</accession>
<keyword evidence="11" id="KW-1133">Transmembrane helix</keyword>
<keyword evidence="5" id="KW-0597">Phosphoprotein</keyword>
<dbReference type="InterPro" id="IPR004358">
    <property type="entry name" value="Sig_transdc_His_kin-like_C"/>
</dbReference>
<comment type="caution">
    <text evidence="14">The sequence shown here is derived from an EMBL/GenBank/DDBJ whole genome shotgun (WGS) entry which is preliminary data.</text>
</comment>
<dbReference type="Pfam" id="PF02518">
    <property type="entry name" value="HATPase_c"/>
    <property type="match status" value="1"/>
</dbReference>
<dbReference type="GO" id="GO:0005524">
    <property type="term" value="F:ATP binding"/>
    <property type="evidence" value="ECO:0007669"/>
    <property type="project" value="UniProtKB-KW"/>
</dbReference>
<comment type="subcellular location">
    <subcellularLocation>
        <location evidence="2">Cell membrane</location>
        <topology evidence="2">Multi-pass membrane protein</topology>
    </subcellularLocation>
</comment>
<dbReference type="RefSeq" id="WP_098122195.1">
    <property type="nucleotide sequence ID" value="NZ_NUAC01000035.1"/>
</dbReference>
<keyword evidence="9 14" id="KW-0418">Kinase</keyword>
<evidence type="ECO:0000256" key="2">
    <source>
        <dbReference type="ARBA" id="ARBA00004651"/>
    </source>
</evidence>
<keyword evidence="7" id="KW-0812">Transmembrane</keyword>
<keyword evidence="10" id="KW-0067">ATP-binding</keyword>
<dbReference type="InterPro" id="IPR003594">
    <property type="entry name" value="HATPase_dom"/>
</dbReference>
<dbReference type="SMART" id="SM00387">
    <property type="entry name" value="HATPase_c"/>
    <property type="match status" value="1"/>
</dbReference>
<evidence type="ECO:0000256" key="8">
    <source>
        <dbReference type="ARBA" id="ARBA00022741"/>
    </source>
</evidence>
<evidence type="ECO:0000313" key="15">
    <source>
        <dbReference type="Proteomes" id="UP000223311"/>
    </source>
</evidence>
<keyword evidence="4" id="KW-1003">Cell membrane</keyword>
<reference evidence="14 15" key="1">
    <citation type="submission" date="2017-09" db="EMBL/GenBank/DDBJ databases">
        <title>Large-scale bioinformatics analysis of Bacillus genomes uncovers conserved roles of natural products in bacterial physiology.</title>
        <authorList>
            <consortium name="Agbiome Team Llc"/>
            <person name="Bleich R.M."/>
            <person name="Grubbs K.J."/>
            <person name="Santa Maria K.C."/>
            <person name="Allen S.E."/>
            <person name="Farag S."/>
            <person name="Shank E.A."/>
            <person name="Bowers A."/>
        </authorList>
    </citation>
    <scope>NUCLEOTIDE SEQUENCE [LARGE SCALE GENOMIC DNA]</scope>
    <source>
        <strain evidence="14 15">AFS080080</strain>
    </source>
</reference>
<dbReference type="EC" id="2.7.13.3" evidence="3"/>
<dbReference type="Gene3D" id="3.30.565.10">
    <property type="entry name" value="Histidine kinase-like ATPase, C-terminal domain"/>
    <property type="match status" value="1"/>
</dbReference>
<evidence type="ECO:0000256" key="1">
    <source>
        <dbReference type="ARBA" id="ARBA00000085"/>
    </source>
</evidence>
<dbReference type="Proteomes" id="UP000223311">
    <property type="component" value="Unassembled WGS sequence"/>
</dbReference>
<dbReference type="Pfam" id="PF00512">
    <property type="entry name" value="HisKA"/>
    <property type="match status" value="1"/>
</dbReference>
<evidence type="ECO:0000256" key="13">
    <source>
        <dbReference type="ARBA" id="ARBA00023136"/>
    </source>
</evidence>
<sequence>MEGITRILQRFVTTTILISLFVLIFNFVLLGTLVFTGTNQKQPSEALLKKLSQDLDKQDNNYHLNENTTKILQHNEAWAMFVDEDGYVRWDYHLPKDVPRFYNLVDVAKFSRYYLLQYPVYTWERDNGLIVVGYPKESHWKYQFSFLSDWLREMPLRLGLLLFFNIGITLLISVVIGTRFIKGIRPLISGVHNLAREESVQLDSKGILGDLAQSITSASTKLQKKTDALKARDEARSNWIAGISHDIRTPLSIILGYASEMEDSFELSEEQRHQAGIIRQQGEKLRSLISDLNLVSMLEYEMQPLHLKQIRLSVLARQVATDFLNNGLDDRYEFILKLNFEAVQVMGDEKLLLRAITNLVQNSVTHNNQGCIITLETSLSKDRSQYRLIVKDNGRGIPVEKLTEITELPYSSRRKRTVQEGHGLGIPMVARIVQAHRGSLNLTNRVNQNGLIATIELPVHCESIKPITGT</sequence>
<dbReference type="SUPFAM" id="SSF55874">
    <property type="entry name" value="ATPase domain of HSP90 chaperone/DNA topoisomerase II/histidine kinase"/>
    <property type="match status" value="1"/>
</dbReference>
<dbReference type="SUPFAM" id="SSF47384">
    <property type="entry name" value="Homodimeric domain of signal transducing histidine kinase"/>
    <property type="match status" value="1"/>
</dbReference>
<comment type="catalytic activity">
    <reaction evidence="1">
        <text>ATP + protein L-histidine = ADP + protein N-phospho-L-histidine.</text>
        <dbReference type="EC" id="2.7.13.3"/>
    </reaction>
</comment>
<gene>
    <name evidence="14" type="ORF">COL66_22230</name>
</gene>
<dbReference type="GO" id="GO:0005886">
    <property type="term" value="C:plasma membrane"/>
    <property type="evidence" value="ECO:0007669"/>
    <property type="project" value="UniProtKB-SubCell"/>
</dbReference>
<dbReference type="InterPro" id="IPR003661">
    <property type="entry name" value="HisK_dim/P_dom"/>
</dbReference>
<keyword evidence="6" id="KW-0808">Transferase</keyword>
<dbReference type="Gene3D" id="1.10.287.130">
    <property type="match status" value="1"/>
</dbReference>
<dbReference type="PANTHER" id="PTHR45528:SF1">
    <property type="entry name" value="SENSOR HISTIDINE KINASE CPXA"/>
    <property type="match status" value="1"/>
</dbReference>
<evidence type="ECO:0000256" key="3">
    <source>
        <dbReference type="ARBA" id="ARBA00012438"/>
    </source>
</evidence>
<dbReference type="PANTHER" id="PTHR45528">
    <property type="entry name" value="SENSOR HISTIDINE KINASE CPXA"/>
    <property type="match status" value="1"/>
</dbReference>
<dbReference type="InterPro" id="IPR050398">
    <property type="entry name" value="HssS/ArlS-like"/>
</dbReference>
<evidence type="ECO:0000256" key="11">
    <source>
        <dbReference type="ARBA" id="ARBA00022989"/>
    </source>
</evidence>
<evidence type="ECO:0000256" key="5">
    <source>
        <dbReference type="ARBA" id="ARBA00022553"/>
    </source>
</evidence>
<dbReference type="GO" id="GO:0000155">
    <property type="term" value="F:phosphorelay sensor kinase activity"/>
    <property type="evidence" value="ECO:0007669"/>
    <property type="project" value="InterPro"/>
</dbReference>
<keyword evidence="8" id="KW-0547">Nucleotide-binding</keyword>
<dbReference type="InterPro" id="IPR005467">
    <property type="entry name" value="His_kinase_dom"/>
</dbReference>
<dbReference type="InterPro" id="IPR036890">
    <property type="entry name" value="HATPase_C_sf"/>
</dbReference>
<proteinExistence type="predicted"/>
<dbReference type="SMART" id="SM00388">
    <property type="entry name" value="HisKA"/>
    <property type="match status" value="1"/>
</dbReference>
<evidence type="ECO:0000256" key="6">
    <source>
        <dbReference type="ARBA" id="ARBA00022679"/>
    </source>
</evidence>
<evidence type="ECO:0000256" key="10">
    <source>
        <dbReference type="ARBA" id="ARBA00022840"/>
    </source>
</evidence>
<organism evidence="14 15">
    <name type="scientific">Bacillus wiedmannii</name>
    <dbReference type="NCBI Taxonomy" id="1890302"/>
    <lineage>
        <taxon>Bacteria</taxon>
        <taxon>Bacillati</taxon>
        <taxon>Bacillota</taxon>
        <taxon>Bacilli</taxon>
        <taxon>Bacillales</taxon>
        <taxon>Bacillaceae</taxon>
        <taxon>Bacillus</taxon>
        <taxon>Bacillus cereus group</taxon>
    </lineage>
</organism>
<dbReference type="AlphaFoldDB" id="A0A2B5IL61"/>
<evidence type="ECO:0000313" key="14">
    <source>
        <dbReference type="EMBL" id="PFZ26078.1"/>
    </source>
</evidence>
<dbReference type="CDD" id="cd00082">
    <property type="entry name" value="HisKA"/>
    <property type="match status" value="1"/>
</dbReference>
<evidence type="ECO:0000256" key="4">
    <source>
        <dbReference type="ARBA" id="ARBA00022475"/>
    </source>
</evidence>
<dbReference type="InterPro" id="IPR036097">
    <property type="entry name" value="HisK_dim/P_sf"/>
</dbReference>